<keyword evidence="8" id="KW-1185">Reference proteome</keyword>
<comment type="caution">
    <text evidence="7">The sequence shown here is derived from an EMBL/GenBank/DDBJ whole genome shotgun (WGS) entry which is preliminary data.</text>
</comment>
<dbReference type="PANTHER" id="PTHR43557">
    <property type="entry name" value="APOPTOSIS-INDUCING FACTOR 1"/>
    <property type="match status" value="1"/>
</dbReference>
<name>A0A9X3TZB1_9PROT</name>
<evidence type="ECO:0000256" key="2">
    <source>
        <dbReference type="ARBA" id="ARBA00022630"/>
    </source>
</evidence>
<dbReference type="SUPFAM" id="SSF51905">
    <property type="entry name" value="FAD/NAD(P)-binding domain"/>
    <property type="match status" value="2"/>
</dbReference>
<dbReference type="GO" id="GO:0016651">
    <property type="term" value="F:oxidoreductase activity, acting on NAD(P)H"/>
    <property type="evidence" value="ECO:0007669"/>
    <property type="project" value="TreeGrafter"/>
</dbReference>
<dbReference type="InterPro" id="IPR028202">
    <property type="entry name" value="Reductase_C"/>
</dbReference>
<dbReference type="InterPro" id="IPR016156">
    <property type="entry name" value="FAD/NAD-linked_Rdtase_dimer_sf"/>
</dbReference>
<keyword evidence="3" id="KW-0274">FAD</keyword>
<evidence type="ECO:0000313" key="8">
    <source>
        <dbReference type="Proteomes" id="UP001141619"/>
    </source>
</evidence>
<dbReference type="PRINTS" id="PR00411">
    <property type="entry name" value="PNDRDTASEI"/>
</dbReference>
<reference evidence="7" key="1">
    <citation type="submission" date="2022-08" db="EMBL/GenBank/DDBJ databases">
        <authorList>
            <person name="Vandamme P."/>
            <person name="Hettiarachchi A."/>
            <person name="Peeters C."/>
            <person name="Cnockaert M."/>
            <person name="Carlier A."/>
        </authorList>
    </citation>
    <scope>NUCLEOTIDE SEQUENCE</scope>
    <source>
        <strain evidence="7">LMG 31809</strain>
    </source>
</reference>
<organism evidence="7 8">
    <name type="scientific">Govanella unica</name>
    <dbReference type="NCBI Taxonomy" id="2975056"/>
    <lineage>
        <taxon>Bacteria</taxon>
        <taxon>Pseudomonadati</taxon>
        <taxon>Pseudomonadota</taxon>
        <taxon>Alphaproteobacteria</taxon>
        <taxon>Emcibacterales</taxon>
        <taxon>Govanellaceae</taxon>
        <taxon>Govanella</taxon>
    </lineage>
</organism>
<dbReference type="Pfam" id="PF14759">
    <property type="entry name" value="Reductase_C"/>
    <property type="match status" value="1"/>
</dbReference>
<dbReference type="InterPro" id="IPR050446">
    <property type="entry name" value="FAD-oxidoreductase/Apoptosis"/>
</dbReference>
<gene>
    <name evidence="7" type="ORF">NYP16_11115</name>
</gene>
<dbReference type="InterPro" id="IPR036188">
    <property type="entry name" value="FAD/NAD-bd_sf"/>
</dbReference>
<dbReference type="RefSeq" id="WP_274944205.1">
    <property type="nucleotide sequence ID" value="NZ_JANWOI010000004.1"/>
</dbReference>
<evidence type="ECO:0000259" key="6">
    <source>
        <dbReference type="Pfam" id="PF14759"/>
    </source>
</evidence>
<dbReference type="AlphaFoldDB" id="A0A9X3TZB1"/>
<keyword evidence="4" id="KW-0560">Oxidoreductase</keyword>
<keyword evidence="2" id="KW-0285">Flavoprotein</keyword>
<dbReference type="EMBL" id="JANWOI010000004">
    <property type="protein sequence ID" value="MDA5194500.1"/>
    <property type="molecule type" value="Genomic_DNA"/>
</dbReference>
<proteinExistence type="predicted"/>
<comment type="cofactor">
    <cofactor evidence="1">
        <name>FAD</name>
        <dbReference type="ChEBI" id="CHEBI:57692"/>
    </cofactor>
</comment>
<evidence type="ECO:0000256" key="1">
    <source>
        <dbReference type="ARBA" id="ARBA00001974"/>
    </source>
</evidence>
<evidence type="ECO:0000256" key="4">
    <source>
        <dbReference type="ARBA" id="ARBA00023002"/>
    </source>
</evidence>
<feature type="domain" description="Reductase C-terminal" evidence="6">
    <location>
        <begin position="324"/>
        <end position="407"/>
    </location>
</feature>
<dbReference type="Pfam" id="PF07992">
    <property type="entry name" value="Pyr_redox_2"/>
    <property type="match status" value="1"/>
</dbReference>
<reference evidence="7" key="2">
    <citation type="journal article" date="2023" name="Syst. Appl. Microbiol.">
        <title>Govania unica gen. nov., sp. nov., a rare biosphere bacterium that represents a novel family in the class Alphaproteobacteria.</title>
        <authorList>
            <person name="Vandamme P."/>
            <person name="Peeters C."/>
            <person name="Hettiarachchi A."/>
            <person name="Cnockaert M."/>
            <person name="Carlier A."/>
        </authorList>
    </citation>
    <scope>NUCLEOTIDE SEQUENCE</scope>
    <source>
        <strain evidence="7">LMG 31809</strain>
    </source>
</reference>
<accession>A0A9X3TZB1</accession>
<protein>
    <submittedName>
        <fullName evidence="7">FAD-dependent oxidoreductase</fullName>
    </submittedName>
</protein>
<dbReference type="InterPro" id="IPR023753">
    <property type="entry name" value="FAD/NAD-binding_dom"/>
</dbReference>
<dbReference type="Gene3D" id="3.30.390.30">
    <property type="match status" value="1"/>
</dbReference>
<dbReference type="GO" id="GO:0005737">
    <property type="term" value="C:cytoplasm"/>
    <property type="evidence" value="ECO:0007669"/>
    <property type="project" value="TreeGrafter"/>
</dbReference>
<evidence type="ECO:0000313" key="7">
    <source>
        <dbReference type="EMBL" id="MDA5194500.1"/>
    </source>
</evidence>
<feature type="domain" description="FAD/NAD(P)-binding" evidence="5">
    <location>
        <begin position="4"/>
        <end position="305"/>
    </location>
</feature>
<dbReference type="PRINTS" id="PR00368">
    <property type="entry name" value="FADPNR"/>
</dbReference>
<sequence length="407" mass="43554">MAKTIIIIGAGQAAAQAIQTLRAKGSDERIILIGDEPYLPYDRPPLSKGLLAGDIELERLYFKKPAFYEDKAVDLHLRTRVEAIDRAAKTVTLSDGAPLAYDDLIIATGARVRKLSLPGSDLKGIHYLRSIDDVLGIRDEMTPGSRLAIVGAGYIGLEVAAVARKLGVEVTVLEALDRVMTRVVAAPVSHFYEGVHREAGVDLRLGIGISGFEGGAGDGGRVTSVRLADGSHLPCDLAIVGIGVVPNVELAEDAGLEVGNGIVVDDCARTSDPHIYAAGDCTNHPNALLGARIRLESVQNAVSQGKAAALAILGMAESYAEVPWFWSDQYDLKLQIAGLWEPTDELVLRGDPQSRKFSAVYVRDGAIAAINVVNNLKDFLPAKKLIGERRVVDRAKLSDPEISLKDL</sequence>
<dbReference type="Proteomes" id="UP001141619">
    <property type="component" value="Unassembled WGS sequence"/>
</dbReference>
<evidence type="ECO:0000259" key="5">
    <source>
        <dbReference type="Pfam" id="PF07992"/>
    </source>
</evidence>
<dbReference type="SUPFAM" id="SSF55424">
    <property type="entry name" value="FAD/NAD-linked reductases, dimerisation (C-terminal) domain"/>
    <property type="match status" value="1"/>
</dbReference>
<evidence type="ECO:0000256" key="3">
    <source>
        <dbReference type="ARBA" id="ARBA00022827"/>
    </source>
</evidence>
<dbReference type="PANTHER" id="PTHR43557:SF2">
    <property type="entry name" value="RIESKE DOMAIN-CONTAINING PROTEIN-RELATED"/>
    <property type="match status" value="1"/>
</dbReference>
<dbReference type="Gene3D" id="3.50.50.60">
    <property type="entry name" value="FAD/NAD(P)-binding domain"/>
    <property type="match status" value="2"/>
</dbReference>